<proteinExistence type="predicted"/>
<reference evidence="2" key="1">
    <citation type="journal article" date="2019" name="Int. J. Syst. Evol. Microbiol.">
        <title>The Global Catalogue of Microorganisms (GCM) 10K type strain sequencing project: providing services to taxonomists for standard genome sequencing and annotation.</title>
        <authorList>
            <consortium name="The Broad Institute Genomics Platform"/>
            <consortium name="The Broad Institute Genome Sequencing Center for Infectious Disease"/>
            <person name="Wu L."/>
            <person name="Ma J."/>
        </authorList>
    </citation>
    <scope>NUCLEOTIDE SEQUENCE [LARGE SCALE GENOMIC DNA]</scope>
    <source>
        <strain evidence="2">JCM 10671</strain>
    </source>
</reference>
<gene>
    <name evidence="1" type="ORF">GCM10009547_38050</name>
</gene>
<dbReference type="Proteomes" id="UP001500957">
    <property type="component" value="Unassembled WGS sequence"/>
</dbReference>
<protein>
    <recommendedName>
        <fullName evidence="3">UspA domain-containing protein</fullName>
    </recommendedName>
</protein>
<evidence type="ECO:0008006" key="3">
    <source>
        <dbReference type="Google" id="ProtNLM"/>
    </source>
</evidence>
<name>A0ABP3SAU3_9ACTN</name>
<evidence type="ECO:0000313" key="2">
    <source>
        <dbReference type="Proteomes" id="UP001500957"/>
    </source>
</evidence>
<keyword evidence="2" id="KW-1185">Reference proteome</keyword>
<organism evidence="1 2">
    <name type="scientific">Sporichthya brevicatena</name>
    <dbReference type="NCBI Taxonomy" id="171442"/>
    <lineage>
        <taxon>Bacteria</taxon>
        <taxon>Bacillati</taxon>
        <taxon>Actinomycetota</taxon>
        <taxon>Actinomycetes</taxon>
        <taxon>Sporichthyales</taxon>
        <taxon>Sporichthyaceae</taxon>
        <taxon>Sporichthya</taxon>
    </lineage>
</organism>
<dbReference type="EMBL" id="BAAAHE010000038">
    <property type="protein sequence ID" value="GAA0630638.1"/>
    <property type="molecule type" value="Genomic_DNA"/>
</dbReference>
<accession>A0ABP3SAU3</accession>
<evidence type="ECO:0000313" key="1">
    <source>
        <dbReference type="EMBL" id="GAA0630638.1"/>
    </source>
</evidence>
<comment type="caution">
    <text evidence="1">The sequence shown here is derived from an EMBL/GenBank/DDBJ whole genome shotgun (WGS) entry which is preliminary data.</text>
</comment>
<sequence>MVGARDGGARLGRGSDSVGAHVSRFARCPVVVVPPDAPVGSGTAEEDLLVVPAPDPGADLSSAELVELTTLRHAHCPVVFVRAQ</sequence>